<protein>
    <submittedName>
        <fullName evidence="1">Uncharacterized protein</fullName>
    </submittedName>
</protein>
<gene>
    <name evidence="1" type="ORF">R3P38DRAFT_15059</name>
</gene>
<sequence length="329" mass="34877">MSYPCHDYPGPASPCCSERACWLSHPNAAYQYPSPYDFYASGASAAAFGESGSTSEYMSPSYGAAAVSPVPFSSDDFESLSPISPSCSTSSSSSSCSDAPITPYYQPVGGLPLPLLYSGLDADICDQYREGCLSPEDESLCKYEGWEEEDVTQTYSNIAIPESSMRSSAMLPEYDPTSTALWAQSDSAIASYNYFDASPTSATAPDPPVYATYPGPSSHLTAVASSIVSPQHANEYPSLHQHPVSCLSPAVLSCPPPLEVLQPQPRREIPVISLAALAAASTEVLPKSPHLDERVTSPALSPLELQSPYSPYPHPPCPCAQCAAPYSIS</sequence>
<dbReference type="EMBL" id="JAWWNJ010000001">
    <property type="protein sequence ID" value="KAK7063865.1"/>
    <property type="molecule type" value="Genomic_DNA"/>
</dbReference>
<evidence type="ECO:0000313" key="1">
    <source>
        <dbReference type="EMBL" id="KAK7063865.1"/>
    </source>
</evidence>
<organism evidence="1 2">
    <name type="scientific">Favolaschia claudopus</name>
    <dbReference type="NCBI Taxonomy" id="2862362"/>
    <lineage>
        <taxon>Eukaryota</taxon>
        <taxon>Fungi</taxon>
        <taxon>Dikarya</taxon>
        <taxon>Basidiomycota</taxon>
        <taxon>Agaricomycotina</taxon>
        <taxon>Agaricomycetes</taxon>
        <taxon>Agaricomycetidae</taxon>
        <taxon>Agaricales</taxon>
        <taxon>Marasmiineae</taxon>
        <taxon>Mycenaceae</taxon>
        <taxon>Favolaschia</taxon>
    </lineage>
</organism>
<comment type="caution">
    <text evidence="1">The sequence shown here is derived from an EMBL/GenBank/DDBJ whole genome shotgun (WGS) entry which is preliminary data.</text>
</comment>
<name>A0AAW0EGC4_9AGAR</name>
<reference evidence="1 2" key="1">
    <citation type="journal article" date="2024" name="J Genomics">
        <title>Draft genome sequencing and assembly of Favolaschia claudopus CIRM-BRFM 2984 isolated from oak limbs.</title>
        <authorList>
            <person name="Navarro D."/>
            <person name="Drula E."/>
            <person name="Chaduli D."/>
            <person name="Cazenave R."/>
            <person name="Ahrendt S."/>
            <person name="Wang J."/>
            <person name="Lipzen A."/>
            <person name="Daum C."/>
            <person name="Barry K."/>
            <person name="Grigoriev I.V."/>
            <person name="Favel A."/>
            <person name="Rosso M.N."/>
            <person name="Martin F."/>
        </authorList>
    </citation>
    <scope>NUCLEOTIDE SEQUENCE [LARGE SCALE GENOMIC DNA]</scope>
    <source>
        <strain evidence="1 2">CIRM-BRFM 2984</strain>
    </source>
</reference>
<keyword evidence="2" id="KW-1185">Reference proteome</keyword>
<proteinExistence type="predicted"/>
<evidence type="ECO:0000313" key="2">
    <source>
        <dbReference type="Proteomes" id="UP001362999"/>
    </source>
</evidence>
<dbReference type="AlphaFoldDB" id="A0AAW0EGC4"/>
<dbReference type="Proteomes" id="UP001362999">
    <property type="component" value="Unassembled WGS sequence"/>
</dbReference>
<accession>A0AAW0EGC4</accession>